<keyword evidence="2" id="KW-0809">Transit peptide</keyword>
<dbReference type="KEGG" id="sla:SERLADRAFT_461345"/>
<dbReference type="GO" id="GO:0005759">
    <property type="term" value="C:mitochondrial matrix"/>
    <property type="evidence" value="ECO:0007669"/>
    <property type="project" value="TreeGrafter"/>
</dbReference>
<gene>
    <name evidence="6" type="ORF">SERLADRAFT_461345</name>
</gene>
<keyword evidence="3" id="KW-0496">Mitochondrion</keyword>
<dbReference type="NCBIfam" id="TIGR03317">
    <property type="entry name" value="ygfZ_signature"/>
    <property type="match status" value="1"/>
</dbReference>
<dbReference type="GO" id="GO:0016226">
    <property type="term" value="P:iron-sulfur cluster assembly"/>
    <property type="evidence" value="ECO:0007669"/>
    <property type="project" value="TreeGrafter"/>
</dbReference>
<evidence type="ECO:0000256" key="3">
    <source>
        <dbReference type="ARBA" id="ARBA00023128"/>
    </source>
</evidence>
<comment type="subcellular location">
    <subcellularLocation>
        <location evidence="1">Mitochondrion</location>
    </subcellularLocation>
</comment>
<dbReference type="Pfam" id="PF25455">
    <property type="entry name" value="Beta-barrel_CAF17_C"/>
    <property type="match status" value="1"/>
</dbReference>
<dbReference type="SUPFAM" id="SSF103025">
    <property type="entry name" value="Folate-binding domain"/>
    <property type="match status" value="1"/>
</dbReference>
<evidence type="ECO:0000256" key="4">
    <source>
        <dbReference type="ARBA" id="ARBA00093447"/>
    </source>
</evidence>
<name>F8NNS6_SERL9</name>
<accession>F8NNS6</accession>
<reference evidence="6" key="1">
    <citation type="submission" date="2011-04" db="EMBL/GenBank/DDBJ databases">
        <title>Evolution of plant cell wall degrading machinery underlies the functional diversity of forest fungi.</title>
        <authorList>
            <consortium name="US DOE Joint Genome Institute (JGI-PGF)"/>
            <person name="Eastwood D.C."/>
            <person name="Floudas D."/>
            <person name="Binder M."/>
            <person name="Majcherczyk A."/>
            <person name="Schneider P."/>
            <person name="Aerts A."/>
            <person name="Asiegbu F.O."/>
            <person name="Baker S.E."/>
            <person name="Barry K."/>
            <person name="Bendiksby M."/>
            <person name="Blumentritt M."/>
            <person name="Coutinho P.M."/>
            <person name="Cullen D."/>
            <person name="Cullen D."/>
            <person name="Gathman A."/>
            <person name="Goodell B."/>
            <person name="Henrissat B."/>
            <person name="Ihrmark K."/>
            <person name="Kauserud H."/>
            <person name="Kohler A."/>
            <person name="LaButti K."/>
            <person name="Lapidus A."/>
            <person name="Lavin J.L."/>
            <person name="Lee Y.-H."/>
            <person name="Lindquist E."/>
            <person name="Lilly W."/>
            <person name="Lucas S."/>
            <person name="Morin E."/>
            <person name="Murat C."/>
            <person name="Oguiza J.A."/>
            <person name="Park J."/>
            <person name="Pisabarro A.G."/>
            <person name="Riley R."/>
            <person name="Rosling A."/>
            <person name="Salamov A."/>
            <person name="Schmidt O."/>
            <person name="Schmutz J."/>
            <person name="Skrede I."/>
            <person name="Stenlid J."/>
            <person name="Wiebenga A."/>
            <person name="Xie X."/>
            <person name="Kues U."/>
            <person name="Hibbett D.S."/>
            <person name="Hoffmeister D."/>
            <person name="Hogberg N."/>
            <person name="Martin F."/>
            <person name="Grigoriev I.V."/>
            <person name="Watkinson S.C."/>
        </authorList>
    </citation>
    <scope>NUCLEOTIDE SEQUENCE</scope>
    <source>
        <strain evidence="6">S7.9</strain>
    </source>
</reference>
<organism>
    <name type="scientific">Serpula lacrymans var. lacrymans (strain S7.9)</name>
    <name type="common">Dry rot fungus</name>
    <dbReference type="NCBI Taxonomy" id="578457"/>
    <lineage>
        <taxon>Eukaryota</taxon>
        <taxon>Fungi</taxon>
        <taxon>Dikarya</taxon>
        <taxon>Basidiomycota</taxon>
        <taxon>Agaricomycotina</taxon>
        <taxon>Agaricomycetes</taxon>
        <taxon>Agaricomycetidae</taxon>
        <taxon>Boletales</taxon>
        <taxon>Coniophorineae</taxon>
        <taxon>Serpulaceae</taxon>
        <taxon>Serpula</taxon>
    </lineage>
</organism>
<dbReference type="PANTHER" id="PTHR22602">
    <property type="entry name" value="TRANSFERASE CAF17, MITOCHONDRIAL-RELATED"/>
    <property type="match status" value="1"/>
</dbReference>
<evidence type="ECO:0000256" key="2">
    <source>
        <dbReference type="ARBA" id="ARBA00022946"/>
    </source>
</evidence>
<dbReference type="RefSeq" id="XP_007315689.1">
    <property type="nucleotide sequence ID" value="XM_007315627.1"/>
</dbReference>
<dbReference type="OrthoDB" id="191995at2759"/>
<sequence>MPVPPALRNLIRTTPTLAPLNNKSIISVSGSQATEFLNGLLATSVTNRPGYSTFLHAQGRVLHDVFLYTQPAPLGKSAFLIEHDSSPSETPQLVTLLKRYVLRSKVKIRDVSEEYDVWAAWGSEAGDKVAKQFNWAPSGSAEPVLDLEAGKWPWGLDHGVIRDWRAVGMGRRMLVAKEDRPKEASTHDLTSSDAYLLHRIMHGVPEGSTDIQPMHAFPMESNLDLMGGLDFRKGCYVGQELTVRTYHKGVVRKRILPVTISGNEKHSTPSVNSPPPSLPVHLSVFPTRRDGERPPRGTGTLLSTILAPAHGISIGLALLRLEHVEGAQKGDIDLAVKSTQGDDASGEKTWQVQHWCPDWWPNQESA</sequence>
<dbReference type="AlphaFoldDB" id="F8NNS6"/>
<dbReference type="Gene3D" id="3.30.1360.120">
    <property type="entry name" value="Probable tRNA modification gtpase trme, domain 1"/>
    <property type="match status" value="1"/>
</dbReference>
<evidence type="ECO:0000313" key="6">
    <source>
        <dbReference type="EMBL" id="EGO27598.1"/>
    </source>
</evidence>
<dbReference type="InterPro" id="IPR027266">
    <property type="entry name" value="TrmE/GcvT-like"/>
</dbReference>
<dbReference type="InterPro" id="IPR057460">
    <property type="entry name" value="CAF17_C"/>
</dbReference>
<proteinExistence type="inferred from homology"/>
<dbReference type="InterPro" id="IPR017703">
    <property type="entry name" value="YgfZ/GCV_T_CS"/>
</dbReference>
<dbReference type="Proteomes" id="UP000008064">
    <property type="component" value="Unassembled WGS sequence"/>
</dbReference>
<protein>
    <recommendedName>
        <fullName evidence="5">CAF17 C-terminal domain-containing protein</fullName>
    </recommendedName>
</protein>
<evidence type="ECO:0000259" key="5">
    <source>
        <dbReference type="Pfam" id="PF25455"/>
    </source>
</evidence>
<dbReference type="InterPro" id="IPR045179">
    <property type="entry name" value="YgfZ/GcvT"/>
</dbReference>
<dbReference type="PANTHER" id="PTHR22602:SF0">
    <property type="entry name" value="TRANSFERASE CAF17, MITOCHONDRIAL-RELATED"/>
    <property type="match status" value="1"/>
</dbReference>
<dbReference type="EMBL" id="GL945431">
    <property type="protein sequence ID" value="EGO27598.1"/>
    <property type="molecule type" value="Genomic_DNA"/>
</dbReference>
<dbReference type="GeneID" id="18818208"/>
<comment type="similarity">
    <text evidence="4">Belongs to the GcvT family. CAF17/IBA57 subfamily.</text>
</comment>
<evidence type="ECO:0000256" key="1">
    <source>
        <dbReference type="ARBA" id="ARBA00004173"/>
    </source>
</evidence>
<dbReference type="HOGENOM" id="CLU_007884_7_0_1"/>
<feature type="domain" description="CAF17 C-terminal" evidence="5">
    <location>
        <begin position="252"/>
        <end position="361"/>
    </location>
</feature>